<dbReference type="Gene3D" id="3.40.50.2000">
    <property type="entry name" value="Glycogen Phosphorylase B"/>
    <property type="match status" value="2"/>
</dbReference>
<dbReference type="Proteomes" id="UP001311915">
    <property type="component" value="Unassembled WGS sequence"/>
</dbReference>
<dbReference type="SUPFAM" id="SSF53756">
    <property type="entry name" value="UDP-Glycosyltransferase/glycogen phosphorylase"/>
    <property type="match status" value="1"/>
</dbReference>
<dbReference type="AlphaFoldDB" id="A0AAV9K477"/>
<dbReference type="PANTHER" id="PTHR48044:SF12">
    <property type="entry name" value="BETA-D-GLUCOSYL CROCETIN BETA-1,6-GLUCOSYLTRANSFERASE-LIKE"/>
    <property type="match status" value="1"/>
</dbReference>
<sequence length="453" mass="51489">MNFCFRKKVSMATQVPPKHRNALRVLMFPWLAYGHISPFLDLAKKLADRGFSVRICSTIISRETINKQIPEKYSASIKMVELCLPKLPKLTTNETTVDMDHIVLKTLKLSKSNFAKILKNLKPDLVIYDLLLQWAEGVANEQGIPAMKFVVMGAAVFSYFYNSIRKPEVEFPFQDIYPGQNELMILNELIAKSSREEEHDDVDDPFAQGNIQILLMSTSRTIEGKYIDYFTKLSNWKVIPVGLPIKDRVINDVDNVEVIDWLGTKDENSTIFVSFGNEYFLSEEEMEEIAFGLELSNVNFIWVVRFPEREKQNLEDVLPKGFFERIGERGRVLDKCASQSRILNHSSIGGFISPCGWHNVIECLDFGVPIIAMPIHLDQPMNAKLMVELGVAVEIVRDDDGKIHREEIAETLKGVVTWGNLGAKVRDVSKNLKSIGNKEMDTAAKELIQLCKK</sequence>
<comment type="similarity">
    <text evidence="1">Belongs to the UDP-glycosyltransferase family.</text>
</comment>
<proteinExistence type="inferred from homology"/>
<protein>
    <recommendedName>
        <fullName evidence="6">Glycosyltransferase</fullName>
    </recommendedName>
</protein>
<evidence type="ECO:0000313" key="5">
    <source>
        <dbReference type="Proteomes" id="UP001311915"/>
    </source>
</evidence>
<dbReference type="GO" id="GO:0008194">
    <property type="term" value="F:UDP-glycosyltransferase activity"/>
    <property type="evidence" value="ECO:0007669"/>
    <property type="project" value="InterPro"/>
</dbReference>
<dbReference type="FunFam" id="3.40.50.2000:FF:000060">
    <property type="entry name" value="Glycosyltransferase"/>
    <property type="match status" value="1"/>
</dbReference>
<organism evidence="4 5">
    <name type="scientific">Solanum pinnatisectum</name>
    <name type="common">tansyleaf nightshade</name>
    <dbReference type="NCBI Taxonomy" id="50273"/>
    <lineage>
        <taxon>Eukaryota</taxon>
        <taxon>Viridiplantae</taxon>
        <taxon>Streptophyta</taxon>
        <taxon>Embryophyta</taxon>
        <taxon>Tracheophyta</taxon>
        <taxon>Spermatophyta</taxon>
        <taxon>Magnoliopsida</taxon>
        <taxon>eudicotyledons</taxon>
        <taxon>Gunneridae</taxon>
        <taxon>Pentapetalae</taxon>
        <taxon>asterids</taxon>
        <taxon>lamiids</taxon>
        <taxon>Solanales</taxon>
        <taxon>Solanaceae</taxon>
        <taxon>Solanoideae</taxon>
        <taxon>Solaneae</taxon>
        <taxon>Solanum</taxon>
    </lineage>
</organism>
<keyword evidence="3" id="KW-0808">Transferase</keyword>
<dbReference type="InterPro" id="IPR002213">
    <property type="entry name" value="UDP_glucos_trans"/>
</dbReference>
<dbReference type="CDD" id="cd03784">
    <property type="entry name" value="GT1_Gtf-like"/>
    <property type="match status" value="1"/>
</dbReference>
<evidence type="ECO:0000256" key="1">
    <source>
        <dbReference type="ARBA" id="ARBA00009995"/>
    </source>
</evidence>
<evidence type="ECO:0008006" key="6">
    <source>
        <dbReference type="Google" id="ProtNLM"/>
    </source>
</evidence>
<accession>A0AAV9K477</accession>
<evidence type="ECO:0000256" key="2">
    <source>
        <dbReference type="ARBA" id="ARBA00022676"/>
    </source>
</evidence>
<dbReference type="Pfam" id="PF00201">
    <property type="entry name" value="UDPGT"/>
    <property type="match status" value="1"/>
</dbReference>
<keyword evidence="2" id="KW-0328">Glycosyltransferase</keyword>
<reference evidence="4 5" key="1">
    <citation type="submission" date="2023-10" db="EMBL/GenBank/DDBJ databases">
        <title>Genome-Wide Identification Analysis in wild type Solanum Pinnatisectum Reveals Some Genes Defensing Phytophthora Infestans.</title>
        <authorList>
            <person name="Sun C."/>
        </authorList>
    </citation>
    <scope>NUCLEOTIDE SEQUENCE [LARGE SCALE GENOMIC DNA]</scope>
    <source>
        <strain evidence="4">LQN</strain>
        <tissue evidence="4">Leaf</tissue>
    </source>
</reference>
<gene>
    <name evidence="4" type="ORF">R3W88_028901</name>
</gene>
<dbReference type="PANTHER" id="PTHR48044">
    <property type="entry name" value="GLYCOSYLTRANSFERASE"/>
    <property type="match status" value="1"/>
</dbReference>
<name>A0AAV9K477_9SOLN</name>
<comment type="caution">
    <text evidence="4">The sequence shown here is derived from an EMBL/GenBank/DDBJ whole genome shotgun (WGS) entry which is preliminary data.</text>
</comment>
<dbReference type="GO" id="GO:0016138">
    <property type="term" value="P:glycoside biosynthetic process"/>
    <property type="evidence" value="ECO:0007669"/>
    <property type="project" value="UniProtKB-ARBA"/>
</dbReference>
<evidence type="ECO:0000256" key="3">
    <source>
        <dbReference type="ARBA" id="ARBA00022679"/>
    </source>
</evidence>
<evidence type="ECO:0000313" key="4">
    <source>
        <dbReference type="EMBL" id="KAK4707976.1"/>
    </source>
</evidence>
<keyword evidence="5" id="KW-1185">Reference proteome</keyword>
<dbReference type="EMBL" id="JAWPEI010000012">
    <property type="protein sequence ID" value="KAK4707976.1"/>
    <property type="molecule type" value="Genomic_DNA"/>
</dbReference>